<evidence type="ECO:0000313" key="2">
    <source>
        <dbReference type="WBParaSite" id="Csp11.Scaffold626.g6632.t2"/>
    </source>
</evidence>
<reference evidence="2" key="1">
    <citation type="submission" date="2016-11" db="UniProtKB">
        <authorList>
            <consortium name="WormBaseParasite"/>
        </authorList>
    </citation>
    <scope>IDENTIFICATION</scope>
</reference>
<evidence type="ECO:0000313" key="1">
    <source>
        <dbReference type="Proteomes" id="UP000095282"/>
    </source>
</evidence>
<keyword evidence="1" id="KW-1185">Reference proteome</keyword>
<organism evidence="1 2">
    <name type="scientific">Caenorhabditis tropicalis</name>
    <dbReference type="NCBI Taxonomy" id="1561998"/>
    <lineage>
        <taxon>Eukaryota</taxon>
        <taxon>Metazoa</taxon>
        <taxon>Ecdysozoa</taxon>
        <taxon>Nematoda</taxon>
        <taxon>Chromadorea</taxon>
        <taxon>Rhabditida</taxon>
        <taxon>Rhabditina</taxon>
        <taxon>Rhabditomorpha</taxon>
        <taxon>Rhabditoidea</taxon>
        <taxon>Rhabditidae</taxon>
        <taxon>Peloderinae</taxon>
        <taxon>Caenorhabditis</taxon>
    </lineage>
</organism>
<sequence>MYRKAAETALEMEATDGIDLPIIIEQLNSNLEFHVNITTDYERIRLRELYFKERVKEVTASFVGSVLACKMQCLMTFRNHIHRSLHLFKYIMFLVSLDETDDEFYEFECMTLEYFCRGYEEHVEPTETSTPLQLAFYYFNMDVVSGIPETDQFINAVTMVRNKLILLEDMSEMLPLTDDEKTMRDTYFAMAQFLKEYRHVTNVTSFLQVNKGEAKFDLMEEWFFASKKPTQHLSVPTPESC</sequence>
<proteinExistence type="predicted"/>
<dbReference type="WBParaSite" id="Csp11.Scaffold626.g6632.t2">
    <property type="protein sequence ID" value="Csp11.Scaffold626.g6632.t2"/>
    <property type="gene ID" value="Csp11.Scaffold626.g6632"/>
</dbReference>
<dbReference type="eggNOG" id="ENOG502THYZ">
    <property type="taxonomic scope" value="Eukaryota"/>
</dbReference>
<accession>A0A1I7TJW2</accession>
<dbReference type="Proteomes" id="UP000095282">
    <property type="component" value="Unplaced"/>
</dbReference>
<dbReference type="AlphaFoldDB" id="A0A1I7TJW2"/>
<protein>
    <submittedName>
        <fullName evidence="2">NR LBD domain-containing protein</fullName>
    </submittedName>
</protein>
<name>A0A1I7TJW2_9PELO</name>